<keyword evidence="2" id="KW-0255">Endonuclease</keyword>
<dbReference type="EMBL" id="WBMO01000005">
    <property type="protein sequence ID" value="MDV2477445.1"/>
    <property type="molecule type" value="Genomic_DNA"/>
</dbReference>
<protein>
    <submittedName>
        <fullName evidence="2">HNH endonuclease</fullName>
    </submittedName>
</protein>
<dbReference type="SMART" id="SM00507">
    <property type="entry name" value="HNHc"/>
    <property type="match status" value="1"/>
</dbReference>
<evidence type="ECO:0000313" key="3">
    <source>
        <dbReference type="EMBL" id="MDV2477445.1"/>
    </source>
</evidence>
<dbReference type="Pfam" id="PF01844">
    <property type="entry name" value="HNH"/>
    <property type="match status" value="1"/>
</dbReference>
<dbReference type="InterPro" id="IPR002711">
    <property type="entry name" value="HNH"/>
</dbReference>
<dbReference type="EMBL" id="WBMO01000001">
    <property type="protein sequence ID" value="MDV2477174.1"/>
    <property type="molecule type" value="Genomic_DNA"/>
</dbReference>
<keyword evidence="2" id="KW-0540">Nuclease</keyword>
<accession>A0ABU3WT47</accession>
<comment type="caution">
    <text evidence="2">The sequence shown here is derived from an EMBL/GenBank/DDBJ whole genome shotgun (WGS) entry which is preliminary data.</text>
</comment>
<proteinExistence type="predicted"/>
<dbReference type="GO" id="GO:0004519">
    <property type="term" value="F:endonuclease activity"/>
    <property type="evidence" value="ECO:0007669"/>
    <property type="project" value="UniProtKB-KW"/>
</dbReference>
<organism evidence="2 4">
    <name type="scientific">Rhodococcus zopfii</name>
    <dbReference type="NCBI Taxonomy" id="43772"/>
    <lineage>
        <taxon>Bacteria</taxon>
        <taxon>Bacillati</taxon>
        <taxon>Actinomycetota</taxon>
        <taxon>Actinomycetes</taxon>
        <taxon>Mycobacteriales</taxon>
        <taxon>Nocardiaceae</taxon>
        <taxon>Rhodococcus</taxon>
    </lineage>
</organism>
<dbReference type="InterPro" id="IPR003615">
    <property type="entry name" value="HNH_nuc"/>
</dbReference>
<feature type="domain" description="HNH nuclease" evidence="1">
    <location>
        <begin position="15"/>
        <end position="69"/>
    </location>
</feature>
<gene>
    <name evidence="2" type="ORF">F8M49_20865</name>
    <name evidence="3" type="ORF">F8M49_22350</name>
</gene>
<keyword evidence="4" id="KW-1185">Reference proteome</keyword>
<sequence length="98" mass="10895">MAWSRKSNTRHVPYSVQRAVFRRDDYTCVRCDHRGEGRGDLHAGHVIAAADGGPATLGNLVTLCVPCHAEETIADIRAAAQARAARRRLPEPRHHAYR</sequence>
<dbReference type="Gene3D" id="1.10.30.50">
    <property type="match status" value="1"/>
</dbReference>
<dbReference type="Proteomes" id="UP001275440">
    <property type="component" value="Unassembled WGS sequence"/>
</dbReference>
<evidence type="ECO:0000313" key="4">
    <source>
        <dbReference type="Proteomes" id="UP001275440"/>
    </source>
</evidence>
<reference evidence="2 4" key="1">
    <citation type="submission" date="2019-10" db="EMBL/GenBank/DDBJ databases">
        <title>Draft Genome Assembly of Rhodococcus zopfii DSM44189.</title>
        <authorList>
            <person name="Sutton J.M."/>
            <person name="Akob D.M."/>
            <person name="Bushman T.J."/>
        </authorList>
    </citation>
    <scope>NUCLEOTIDE SEQUENCE [LARGE SCALE GENOMIC DNA]</scope>
    <source>
        <strain evidence="2 4">DSM 44189</strain>
    </source>
</reference>
<name>A0ABU3WT47_9NOCA</name>
<evidence type="ECO:0000313" key="2">
    <source>
        <dbReference type="EMBL" id="MDV2477174.1"/>
    </source>
</evidence>
<dbReference type="CDD" id="cd00085">
    <property type="entry name" value="HNHc"/>
    <property type="match status" value="1"/>
</dbReference>
<keyword evidence="2" id="KW-0378">Hydrolase</keyword>
<evidence type="ECO:0000259" key="1">
    <source>
        <dbReference type="SMART" id="SM00507"/>
    </source>
</evidence>